<dbReference type="PANTHER" id="PTHR38099:SF1">
    <property type="entry name" value="LARGE RIBOSOMAL RNA SUBUNIT ACCUMULATION PROTEIN YCED"/>
    <property type="match status" value="1"/>
</dbReference>
<evidence type="ECO:0000256" key="3">
    <source>
        <dbReference type="ARBA" id="ARBA00015716"/>
    </source>
</evidence>
<evidence type="ECO:0000256" key="1">
    <source>
        <dbReference type="ARBA" id="ARBA00002868"/>
    </source>
</evidence>
<dbReference type="Pfam" id="PF02620">
    <property type="entry name" value="YceD"/>
    <property type="match status" value="1"/>
</dbReference>
<dbReference type="EMBL" id="JAFEUM010000003">
    <property type="protein sequence ID" value="MBM7036580.1"/>
    <property type="molecule type" value="Genomic_DNA"/>
</dbReference>
<keyword evidence="7" id="KW-1185">Reference proteome</keyword>
<reference evidence="6 7" key="1">
    <citation type="submission" date="2021-02" db="EMBL/GenBank/DDBJ databases">
        <authorList>
            <person name="Park J.-S."/>
        </authorList>
    </citation>
    <scope>NUCLEOTIDE SEQUENCE [LARGE SCALE GENOMIC DNA]</scope>
    <source>
        <strain evidence="6 7">188UL20-2</strain>
    </source>
</reference>
<evidence type="ECO:0000256" key="2">
    <source>
        <dbReference type="ARBA" id="ARBA00010740"/>
    </source>
</evidence>
<dbReference type="NCBIfam" id="NF008395">
    <property type="entry name" value="PRK11193.1"/>
    <property type="match status" value="1"/>
</dbReference>
<accession>A0ABS2HGA8</accession>
<evidence type="ECO:0000313" key="6">
    <source>
        <dbReference type="EMBL" id="MBM7036580.1"/>
    </source>
</evidence>
<organism evidence="6 7">
    <name type="scientific">Vibrio ulleungensis</name>
    <dbReference type="NCBI Taxonomy" id="2807619"/>
    <lineage>
        <taxon>Bacteria</taxon>
        <taxon>Pseudomonadati</taxon>
        <taxon>Pseudomonadota</taxon>
        <taxon>Gammaproteobacteria</taxon>
        <taxon>Vibrionales</taxon>
        <taxon>Vibrionaceae</taxon>
        <taxon>Vibrio</taxon>
    </lineage>
</organism>
<dbReference type="InterPro" id="IPR003772">
    <property type="entry name" value="YceD"/>
</dbReference>
<sequence length="179" mass="20287">MQKVKIPRTVDPGKSAQKRLDYDGIIQASLFKRLAESVESVKREADVSLSFDLDEQRLVVISGKANVEVDLECQRCNEVFTHLCEVQFTYTPNKGEKSEEEAPEEYDLVDLNEYGECDLIQLVEDEFILGLPQVAMHDESDCSVDSSNLVFGEIPEEVLKEEKPNPFEVLKSLKAQTKE</sequence>
<name>A0ABS2HGA8_9VIBR</name>
<protein>
    <recommendedName>
        <fullName evidence="3">Large ribosomal RNA subunit accumulation protein YceD</fullName>
    </recommendedName>
    <alternativeName>
        <fullName evidence="5">23S rRNA accumulation protein YceD</fullName>
    </alternativeName>
</protein>
<comment type="similarity">
    <text evidence="2">Belongs to the DUF177 domain family.</text>
</comment>
<dbReference type="RefSeq" id="WP_205158156.1">
    <property type="nucleotide sequence ID" value="NZ_JAFEUM010000003.1"/>
</dbReference>
<gene>
    <name evidence="6" type="primary">yceD</name>
    <name evidence="6" type="ORF">JQC93_09190</name>
</gene>
<dbReference type="InterPro" id="IPR039255">
    <property type="entry name" value="YceD_bac"/>
</dbReference>
<comment type="function">
    <text evidence="1">Plays a role in synthesis, processing and/or stability of 23S rRNA.</text>
</comment>
<proteinExistence type="inferred from homology"/>
<evidence type="ECO:0000313" key="7">
    <source>
        <dbReference type="Proteomes" id="UP000809621"/>
    </source>
</evidence>
<evidence type="ECO:0000256" key="4">
    <source>
        <dbReference type="ARBA" id="ARBA00022517"/>
    </source>
</evidence>
<dbReference type="Proteomes" id="UP000809621">
    <property type="component" value="Unassembled WGS sequence"/>
</dbReference>
<evidence type="ECO:0000256" key="5">
    <source>
        <dbReference type="ARBA" id="ARBA00031841"/>
    </source>
</evidence>
<comment type="caution">
    <text evidence="6">The sequence shown here is derived from an EMBL/GenBank/DDBJ whole genome shotgun (WGS) entry which is preliminary data.</text>
</comment>
<dbReference type="PANTHER" id="PTHR38099">
    <property type="entry name" value="LARGE RIBOSOMAL RNA SUBUNIT ACCUMULATION PROTEIN YCED"/>
    <property type="match status" value="1"/>
</dbReference>
<keyword evidence="4" id="KW-0690">Ribosome biogenesis</keyword>